<dbReference type="Proteomes" id="UP000799324">
    <property type="component" value="Unassembled WGS sequence"/>
</dbReference>
<organism evidence="2 3">
    <name type="scientific">Lophiostoma macrostomum CBS 122681</name>
    <dbReference type="NCBI Taxonomy" id="1314788"/>
    <lineage>
        <taxon>Eukaryota</taxon>
        <taxon>Fungi</taxon>
        <taxon>Dikarya</taxon>
        <taxon>Ascomycota</taxon>
        <taxon>Pezizomycotina</taxon>
        <taxon>Dothideomycetes</taxon>
        <taxon>Pleosporomycetidae</taxon>
        <taxon>Pleosporales</taxon>
        <taxon>Lophiostomataceae</taxon>
        <taxon>Lophiostoma</taxon>
    </lineage>
</organism>
<name>A0A6A6TIA7_9PLEO</name>
<dbReference type="AlphaFoldDB" id="A0A6A6TIA7"/>
<evidence type="ECO:0000313" key="3">
    <source>
        <dbReference type="Proteomes" id="UP000799324"/>
    </source>
</evidence>
<accession>A0A6A6TIA7</accession>
<gene>
    <name evidence="2" type="ORF">K491DRAFT_216679</name>
</gene>
<evidence type="ECO:0000256" key="1">
    <source>
        <dbReference type="SAM" id="MobiDB-lite"/>
    </source>
</evidence>
<evidence type="ECO:0000313" key="2">
    <source>
        <dbReference type="EMBL" id="KAF2659166.1"/>
    </source>
</evidence>
<feature type="region of interest" description="Disordered" evidence="1">
    <location>
        <begin position="63"/>
        <end position="85"/>
    </location>
</feature>
<protein>
    <submittedName>
        <fullName evidence="2">Uncharacterized protein</fullName>
    </submittedName>
</protein>
<proteinExistence type="predicted"/>
<dbReference type="EMBL" id="MU004309">
    <property type="protein sequence ID" value="KAF2659166.1"/>
    <property type="molecule type" value="Genomic_DNA"/>
</dbReference>
<reference evidence="2" key="1">
    <citation type="journal article" date="2020" name="Stud. Mycol.">
        <title>101 Dothideomycetes genomes: a test case for predicting lifestyles and emergence of pathogens.</title>
        <authorList>
            <person name="Haridas S."/>
            <person name="Albert R."/>
            <person name="Binder M."/>
            <person name="Bloem J."/>
            <person name="Labutti K."/>
            <person name="Salamov A."/>
            <person name="Andreopoulos B."/>
            <person name="Baker S."/>
            <person name="Barry K."/>
            <person name="Bills G."/>
            <person name="Bluhm B."/>
            <person name="Cannon C."/>
            <person name="Castanera R."/>
            <person name="Culley D."/>
            <person name="Daum C."/>
            <person name="Ezra D."/>
            <person name="Gonzalez J."/>
            <person name="Henrissat B."/>
            <person name="Kuo A."/>
            <person name="Liang C."/>
            <person name="Lipzen A."/>
            <person name="Lutzoni F."/>
            <person name="Magnuson J."/>
            <person name="Mondo S."/>
            <person name="Nolan M."/>
            <person name="Ohm R."/>
            <person name="Pangilinan J."/>
            <person name="Park H.-J."/>
            <person name="Ramirez L."/>
            <person name="Alfaro M."/>
            <person name="Sun H."/>
            <person name="Tritt A."/>
            <person name="Yoshinaga Y."/>
            <person name="Zwiers L.-H."/>
            <person name="Turgeon B."/>
            <person name="Goodwin S."/>
            <person name="Spatafora J."/>
            <person name="Crous P."/>
            <person name="Grigoriev I."/>
        </authorList>
    </citation>
    <scope>NUCLEOTIDE SEQUENCE</scope>
    <source>
        <strain evidence="2">CBS 122681</strain>
    </source>
</reference>
<sequence>MRAGRDGRGYRSGALQALCCIIISSRLSQDSGGDSALIQWHRERVVTCGDAGDGVLVLSARPSINRPHAPGRHPKRRSARSSHQARWAELGMQLVNAAFTTNLHGRPQSANSARHSCSV</sequence>
<feature type="compositionally biased region" description="Basic residues" evidence="1">
    <location>
        <begin position="69"/>
        <end position="80"/>
    </location>
</feature>
<keyword evidence="3" id="KW-1185">Reference proteome</keyword>